<dbReference type="InterPro" id="IPR036259">
    <property type="entry name" value="MFS_trans_sf"/>
</dbReference>
<evidence type="ECO:0000256" key="8">
    <source>
        <dbReference type="SAM" id="Phobius"/>
    </source>
</evidence>
<feature type="transmembrane region" description="Helical" evidence="8">
    <location>
        <begin position="490"/>
        <end position="512"/>
    </location>
</feature>
<keyword evidence="4" id="KW-1003">Cell membrane</keyword>
<evidence type="ECO:0000256" key="1">
    <source>
        <dbReference type="ARBA" id="ARBA00004651"/>
    </source>
</evidence>
<evidence type="ECO:0000313" key="10">
    <source>
        <dbReference type="EMBL" id="MFC7358960.1"/>
    </source>
</evidence>
<dbReference type="Pfam" id="PF07690">
    <property type="entry name" value="MFS_1"/>
    <property type="match status" value="1"/>
</dbReference>
<dbReference type="EMBL" id="JBHTCH010000001">
    <property type="protein sequence ID" value="MFC7358960.1"/>
    <property type="molecule type" value="Genomic_DNA"/>
</dbReference>
<feature type="transmembrane region" description="Helical" evidence="8">
    <location>
        <begin position="373"/>
        <end position="400"/>
    </location>
</feature>
<feature type="transmembrane region" description="Helical" evidence="8">
    <location>
        <begin position="93"/>
        <end position="112"/>
    </location>
</feature>
<dbReference type="PROSITE" id="PS50850">
    <property type="entry name" value="MFS"/>
    <property type="match status" value="1"/>
</dbReference>
<evidence type="ECO:0000313" key="11">
    <source>
        <dbReference type="Proteomes" id="UP001596524"/>
    </source>
</evidence>
<keyword evidence="5 8" id="KW-0812">Transmembrane</keyword>
<dbReference type="PANTHER" id="PTHR42718:SF9">
    <property type="entry name" value="MAJOR FACILITATOR SUPERFAMILY MULTIDRUG TRANSPORTER MFSC"/>
    <property type="match status" value="1"/>
</dbReference>
<evidence type="ECO:0000256" key="4">
    <source>
        <dbReference type="ARBA" id="ARBA00022475"/>
    </source>
</evidence>
<evidence type="ECO:0000259" key="9">
    <source>
        <dbReference type="PROSITE" id="PS50850"/>
    </source>
</evidence>
<dbReference type="Proteomes" id="UP001596524">
    <property type="component" value="Unassembled WGS sequence"/>
</dbReference>
<dbReference type="InterPro" id="IPR020846">
    <property type="entry name" value="MFS_dom"/>
</dbReference>
<comment type="caution">
    <text evidence="10">The sequence shown here is derived from an EMBL/GenBank/DDBJ whole genome shotgun (WGS) entry which is preliminary data.</text>
</comment>
<comment type="subcellular location">
    <subcellularLocation>
        <location evidence="1">Cell membrane</location>
        <topology evidence="1">Multi-pass membrane protein</topology>
    </subcellularLocation>
</comment>
<feature type="transmembrane region" description="Helical" evidence="8">
    <location>
        <begin position="69"/>
        <end position="86"/>
    </location>
</feature>
<keyword evidence="6 8" id="KW-1133">Transmembrane helix</keyword>
<feature type="transmembrane region" description="Helical" evidence="8">
    <location>
        <begin position="213"/>
        <end position="234"/>
    </location>
</feature>
<sequence length="528" mass="54897">MTDTQIQSGETDPGHSSDKLDKGVLVVAGVVVLGAIMSILDITVVSVALETFQREFDATAAEVAWTMTGYTLALASVIPLTGWAADRFGTKRLYLLAVLLFTAGSVLCATATSLELLVLYRVLQGLGGGMLMPLGMTILTRAAGPERVGRVMAVLGIPMLLGPIFGPIIGGALIDSVSWHWIFLINLPIGIGAIVYAWIVLPKDEVEPSETFDWLGMALLSPGLAAFLYGVSSIPEHGTATATEVWLPAVIGLALIVAFVPWALARRNIHPLVELRLFTNKDMTVAVLAMMLFAIAFFGASLLFPLYFIQVRSEDALGAGLLLAPQGVGAMITMPIAGVLADKIGPGKIVLVGIAVITAGMAMFTQIGADTSYAYMLTALFIMGLGMGGTMMPIMTAALATLTHDNVARGSTLLNITQQVAASIGTALFSVILTNELKQSAAVGQAGAISGAAKGSDDPSVLAQAAQSLGIDPGSLEAIFARATEDMASAFATVFIVATVLVGCCLIPAAFLPRKKVAPVDPAAMIGH</sequence>
<evidence type="ECO:0000256" key="6">
    <source>
        <dbReference type="ARBA" id="ARBA00022989"/>
    </source>
</evidence>
<dbReference type="CDD" id="cd17503">
    <property type="entry name" value="MFS_LmrB_MDR_like"/>
    <property type="match status" value="1"/>
</dbReference>
<feature type="transmembrane region" description="Helical" evidence="8">
    <location>
        <begin position="349"/>
        <end position="367"/>
    </location>
</feature>
<feature type="domain" description="Major facilitator superfamily (MFS) profile" evidence="9">
    <location>
        <begin position="27"/>
        <end position="516"/>
    </location>
</feature>
<dbReference type="Gene3D" id="1.20.1720.10">
    <property type="entry name" value="Multidrug resistance protein D"/>
    <property type="match status" value="1"/>
</dbReference>
<evidence type="ECO:0000256" key="2">
    <source>
        <dbReference type="ARBA" id="ARBA00008537"/>
    </source>
</evidence>
<gene>
    <name evidence="10" type="ORF">ACFQO6_01670</name>
</gene>
<dbReference type="Gene3D" id="1.20.1250.20">
    <property type="entry name" value="MFS general substrate transporter like domains"/>
    <property type="match status" value="1"/>
</dbReference>
<organism evidence="10 11">
    <name type="scientific">Nocardioides astragali</name>
    <dbReference type="NCBI Taxonomy" id="1776736"/>
    <lineage>
        <taxon>Bacteria</taxon>
        <taxon>Bacillati</taxon>
        <taxon>Actinomycetota</taxon>
        <taxon>Actinomycetes</taxon>
        <taxon>Propionibacteriales</taxon>
        <taxon>Nocardioidaceae</taxon>
        <taxon>Nocardioides</taxon>
    </lineage>
</organism>
<dbReference type="RefSeq" id="WP_255890267.1">
    <property type="nucleotide sequence ID" value="NZ_JAFMZM010000003.1"/>
</dbReference>
<evidence type="ECO:0000256" key="7">
    <source>
        <dbReference type="ARBA" id="ARBA00023136"/>
    </source>
</evidence>
<dbReference type="PANTHER" id="PTHR42718">
    <property type="entry name" value="MAJOR FACILITATOR SUPERFAMILY MULTIDRUG TRANSPORTER MFSC"/>
    <property type="match status" value="1"/>
</dbReference>
<accession>A0ABW2MYU5</accession>
<evidence type="ECO:0000256" key="3">
    <source>
        <dbReference type="ARBA" id="ARBA00022448"/>
    </source>
</evidence>
<keyword evidence="3" id="KW-0813">Transport</keyword>
<protein>
    <submittedName>
        <fullName evidence="10">DHA2 family efflux MFS transporter permease subunit</fullName>
    </submittedName>
</protein>
<reference evidence="11" key="1">
    <citation type="journal article" date="2019" name="Int. J. Syst. Evol. Microbiol.">
        <title>The Global Catalogue of Microorganisms (GCM) 10K type strain sequencing project: providing services to taxonomists for standard genome sequencing and annotation.</title>
        <authorList>
            <consortium name="The Broad Institute Genomics Platform"/>
            <consortium name="The Broad Institute Genome Sequencing Center for Infectious Disease"/>
            <person name="Wu L."/>
            <person name="Ma J."/>
        </authorList>
    </citation>
    <scope>NUCLEOTIDE SEQUENCE [LARGE SCALE GENOMIC DNA]</scope>
    <source>
        <strain evidence="11">FCH27</strain>
    </source>
</reference>
<proteinExistence type="inferred from homology"/>
<feature type="transmembrane region" description="Helical" evidence="8">
    <location>
        <begin position="246"/>
        <end position="264"/>
    </location>
</feature>
<keyword evidence="11" id="KW-1185">Reference proteome</keyword>
<feature type="transmembrane region" description="Helical" evidence="8">
    <location>
        <begin position="180"/>
        <end position="201"/>
    </location>
</feature>
<evidence type="ECO:0000256" key="5">
    <source>
        <dbReference type="ARBA" id="ARBA00022692"/>
    </source>
</evidence>
<feature type="transmembrane region" description="Helical" evidence="8">
    <location>
        <begin position="316"/>
        <end position="337"/>
    </location>
</feature>
<feature type="transmembrane region" description="Helical" evidence="8">
    <location>
        <begin position="118"/>
        <end position="139"/>
    </location>
</feature>
<feature type="transmembrane region" description="Helical" evidence="8">
    <location>
        <begin position="24"/>
        <end position="49"/>
    </location>
</feature>
<keyword evidence="7 8" id="KW-0472">Membrane</keyword>
<name>A0ABW2MYU5_9ACTN</name>
<feature type="transmembrane region" description="Helical" evidence="8">
    <location>
        <begin position="151"/>
        <end position="174"/>
    </location>
</feature>
<dbReference type="NCBIfam" id="TIGR00711">
    <property type="entry name" value="efflux_EmrB"/>
    <property type="match status" value="1"/>
</dbReference>
<feature type="transmembrane region" description="Helical" evidence="8">
    <location>
        <begin position="285"/>
        <end position="310"/>
    </location>
</feature>
<comment type="similarity">
    <text evidence="2">Belongs to the major facilitator superfamily. EmrB family.</text>
</comment>
<dbReference type="InterPro" id="IPR004638">
    <property type="entry name" value="EmrB-like"/>
</dbReference>
<dbReference type="InterPro" id="IPR011701">
    <property type="entry name" value="MFS"/>
</dbReference>
<dbReference type="SUPFAM" id="SSF103473">
    <property type="entry name" value="MFS general substrate transporter"/>
    <property type="match status" value="1"/>
</dbReference>